<proteinExistence type="predicted"/>
<dbReference type="Proteomes" id="UP001180087">
    <property type="component" value="Chromosome"/>
</dbReference>
<protein>
    <submittedName>
        <fullName evidence="2">Metallophosphoesterase</fullName>
    </submittedName>
</protein>
<dbReference type="InterPro" id="IPR051158">
    <property type="entry name" value="Metallophosphoesterase_sf"/>
</dbReference>
<dbReference type="InterPro" id="IPR029052">
    <property type="entry name" value="Metallo-depent_PP-like"/>
</dbReference>
<dbReference type="CDD" id="cd07385">
    <property type="entry name" value="MPP_YkuE_C"/>
    <property type="match status" value="1"/>
</dbReference>
<dbReference type="PANTHER" id="PTHR31302">
    <property type="entry name" value="TRANSMEMBRANE PROTEIN WITH METALLOPHOSPHOESTERASE DOMAIN-RELATED"/>
    <property type="match status" value="1"/>
</dbReference>
<organism evidence="2 3">
    <name type="scientific">Aciduricibacillus chroicocephali</name>
    <dbReference type="NCBI Taxonomy" id="3054939"/>
    <lineage>
        <taxon>Bacteria</taxon>
        <taxon>Bacillati</taxon>
        <taxon>Bacillota</taxon>
        <taxon>Bacilli</taxon>
        <taxon>Bacillales</taxon>
        <taxon>Bacillaceae</taxon>
        <taxon>Aciduricibacillus</taxon>
    </lineage>
</organism>
<dbReference type="Pfam" id="PF00149">
    <property type="entry name" value="Metallophos"/>
    <property type="match status" value="1"/>
</dbReference>
<dbReference type="InterPro" id="IPR004843">
    <property type="entry name" value="Calcineurin-like_PHP"/>
</dbReference>
<dbReference type="EMBL" id="CP129113">
    <property type="protein sequence ID" value="WLV25623.1"/>
    <property type="molecule type" value="Genomic_DNA"/>
</dbReference>
<keyword evidence="3" id="KW-1185">Reference proteome</keyword>
<dbReference type="SUPFAM" id="SSF56300">
    <property type="entry name" value="Metallo-dependent phosphatases"/>
    <property type="match status" value="1"/>
</dbReference>
<evidence type="ECO:0000259" key="1">
    <source>
        <dbReference type="Pfam" id="PF00149"/>
    </source>
</evidence>
<dbReference type="Gene3D" id="3.60.21.10">
    <property type="match status" value="1"/>
</dbReference>
<sequence length="285" mass="32164">MNRRTFLKKTFGSLLAFAGASGGTYYYARDIEPAMLAIRRETISSGRLPAQFDNYRIVQFSDTHIGFQYTVKQLRQLAIEVNELQPDLIVFTGDLVDRPDLYNWNDQLIDALRTFDAKDKLWIYGNHDHGGNGTTILKNLMNKAGFTLLLNEHQIINRGNAAITIAGIDDMSLGRPDIDAALHNAPSEHFTILLSHAPDFADIARSYPVDLQLSGHSHGGQIRLPFLGSLYTPSYATKYIRGKYDFNDRSRNLDLYVNSGIGTTRLPYRFLCKPEVHCYTLSNKV</sequence>
<evidence type="ECO:0000313" key="2">
    <source>
        <dbReference type="EMBL" id="WLV25623.1"/>
    </source>
</evidence>
<dbReference type="RefSeq" id="WP_348029415.1">
    <property type="nucleotide sequence ID" value="NZ_CP129113.1"/>
</dbReference>
<feature type="domain" description="Calcineurin-like phosphoesterase" evidence="1">
    <location>
        <begin position="56"/>
        <end position="219"/>
    </location>
</feature>
<dbReference type="PANTHER" id="PTHR31302:SF25">
    <property type="entry name" value="PHOSPHOESTERASE"/>
    <property type="match status" value="1"/>
</dbReference>
<accession>A0ABY9L1F1</accession>
<evidence type="ECO:0000313" key="3">
    <source>
        <dbReference type="Proteomes" id="UP001180087"/>
    </source>
</evidence>
<reference evidence="2" key="1">
    <citation type="submission" date="2023-06" db="EMBL/GenBank/DDBJ databases">
        <title>A Treasure from Seagulls: Isolation and Description of Aciduricobacillus qingdaonensis gen. nov., sp. nov., a Rare Obligately Uric Acid-utilizing Member in the Family Bacillaceae.</title>
        <authorList>
            <person name="Liu W."/>
            <person name="Wang B."/>
        </authorList>
    </citation>
    <scope>NUCLEOTIDE SEQUENCE</scope>
    <source>
        <strain evidence="2">44XB</strain>
    </source>
</reference>
<name>A0ABY9L1F1_9BACI</name>
<gene>
    <name evidence="2" type="ORF">QR721_05295</name>
</gene>